<organism evidence="1 2">
    <name type="scientific">Acinetobacter johnsonii</name>
    <dbReference type="NCBI Taxonomy" id="40214"/>
    <lineage>
        <taxon>Bacteria</taxon>
        <taxon>Pseudomonadati</taxon>
        <taxon>Pseudomonadota</taxon>
        <taxon>Gammaproteobacteria</taxon>
        <taxon>Moraxellales</taxon>
        <taxon>Moraxellaceae</taxon>
        <taxon>Acinetobacter</taxon>
    </lineage>
</organism>
<dbReference type="Proteomes" id="UP000276980">
    <property type="component" value="Chromosome"/>
</dbReference>
<gene>
    <name evidence="1" type="ORF">CFH90_14600</name>
</gene>
<proteinExistence type="predicted"/>
<dbReference type="AlphaFoldDB" id="A0A3Q8XF31"/>
<sequence length="284" mass="29585">MINAIANFGIFTSVIGISTGNSVTLAEVQAVGIESDTMVFIHALDSSANLISVTNQLLNLGYVVLANFSSTNEPSSNILYTLGAYSSAGIGESIASAGFTTHENLLLKKSSALSAGITVNIRSNSAGAMVAQFNPSLAASGYINIGYTTPGYSSFGFWQKGSSIAKNGCLVNAGALFFNSTVSYGSGLSNLLLDLITLIASKGILDKYRIAGTVSDSNNQPLQRLLRAFDKASGKLVGETTSAADGSYEISTTSDDVVTVVCYHDANDTNNSQVKDDIVPILDE</sequence>
<reference evidence="1 2" key="1">
    <citation type="submission" date="2017-06" db="EMBL/GenBank/DDBJ databases">
        <title>Complete Genome Sequence of the Carbazole-Degrading Bacterium Acinetobacter johnsonii IC001.</title>
        <authorList>
            <person name="Vejarano F."/>
            <person name="Suzuki-Minakuchi C."/>
            <person name="Ohtsubo Y."/>
            <person name="Tsuda M."/>
            <person name="Okada K."/>
            <person name="Nojiri H."/>
        </authorList>
    </citation>
    <scope>NUCLEOTIDE SEQUENCE [LARGE SCALE GENOMIC DNA]</scope>
    <source>
        <strain evidence="1 2">IC001</strain>
    </source>
</reference>
<dbReference type="EMBL" id="CP022298">
    <property type="protein sequence ID" value="AZN65183.1"/>
    <property type="molecule type" value="Genomic_DNA"/>
</dbReference>
<accession>A0A3Q8XF31</accession>
<protein>
    <submittedName>
        <fullName evidence="1">Uncharacterized protein</fullName>
    </submittedName>
</protein>
<evidence type="ECO:0000313" key="1">
    <source>
        <dbReference type="EMBL" id="AZN65183.1"/>
    </source>
</evidence>
<name>A0A3Q8XF31_ACIJO</name>
<evidence type="ECO:0000313" key="2">
    <source>
        <dbReference type="Proteomes" id="UP000276980"/>
    </source>
</evidence>